<keyword evidence="1" id="KW-1185">Reference proteome</keyword>
<dbReference type="GeneID" id="111114145"/>
<proteinExistence type="predicted"/>
<dbReference type="KEGG" id="cvn:111114145"/>
<protein>
    <submittedName>
        <fullName evidence="2">Uncharacterized protein LOC111114145</fullName>
    </submittedName>
</protein>
<evidence type="ECO:0000313" key="1">
    <source>
        <dbReference type="Proteomes" id="UP000694844"/>
    </source>
</evidence>
<organism evidence="1 2">
    <name type="scientific">Crassostrea virginica</name>
    <name type="common">Eastern oyster</name>
    <dbReference type="NCBI Taxonomy" id="6565"/>
    <lineage>
        <taxon>Eukaryota</taxon>
        <taxon>Metazoa</taxon>
        <taxon>Spiralia</taxon>
        <taxon>Lophotrochozoa</taxon>
        <taxon>Mollusca</taxon>
        <taxon>Bivalvia</taxon>
        <taxon>Autobranchia</taxon>
        <taxon>Pteriomorphia</taxon>
        <taxon>Ostreida</taxon>
        <taxon>Ostreoidea</taxon>
        <taxon>Ostreidae</taxon>
        <taxon>Crassostrea</taxon>
    </lineage>
</organism>
<reference evidence="2" key="1">
    <citation type="submission" date="2025-08" db="UniProtKB">
        <authorList>
            <consortium name="RefSeq"/>
        </authorList>
    </citation>
    <scope>IDENTIFICATION</scope>
    <source>
        <tissue evidence="2">Whole sample</tissue>
    </source>
</reference>
<dbReference type="AlphaFoldDB" id="A0A8B8BXN2"/>
<evidence type="ECO:0000313" key="2">
    <source>
        <dbReference type="RefSeq" id="XP_022308142.1"/>
    </source>
</evidence>
<dbReference type="Proteomes" id="UP000694844">
    <property type="component" value="Chromosome 9"/>
</dbReference>
<dbReference type="RefSeq" id="XP_022308142.1">
    <property type="nucleotide sequence ID" value="XM_022452434.1"/>
</dbReference>
<dbReference type="OrthoDB" id="10034274at2759"/>
<gene>
    <name evidence="2" type="primary">LOC111114145</name>
</gene>
<sequence length="166" mass="19621">MIDFEQGAWKAIQRTFPDVTIQGCCFHWTQAVWRRIQEIGLAPTCMKREATHQYIKQLMTLPFLPLDDIPSAFHTLTIKANTAELRALVNYMDHQWIRNPLFQPSAWSVYRLPVRTNNDVEGNLRSDMISEVMEKRRKKQRALYRFLRENAEIEKQSRDEELIDGP</sequence>
<name>A0A8B8BXN2_CRAVI</name>
<accession>A0A8B8BXN2</accession>